<dbReference type="CDD" id="cd02440">
    <property type="entry name" value="AdoMet_MTases"/>
    <property type="match status" value="1"/>
</dbReference>
<feature type="signal peptide" evidence="2">
    <location>
        <begin position="1"/>
        <end position="20"/>
    </location>
</feature>
<proteinExistence type="predicted"/>
<feature type="domain" description="Methyltransferase" evidence="3">
    <location>
        <begin position="71"/>
        <end position="167"/>
    </location>
</feature>
<dbReference type="GO" id="GO:0032259">
    <property type="term" value="P:methylation"/>
    <property type="evidence" value="ECO:0007669"/>
    <property type="project" value="UniProtKB-KW"/>
</dbReference>
<accession>A0ABZ2FZT6</accession>
<protein>
    <submittedName>
        <fullName evidence="4">Methyltransferase domain-containing protein</fullName>
    </submittedName>
</protein>
<evidence type="ECO:0000313" key="4">
    <source>
        <dbReference type="EMBL" id="WWM69243.1"/>
    </source>
</evidence>
<name>A0ABZ2FZT6_9SPHN</name>
<sequence length="234" mass="25144">MRRGGTLAIGWLALALAACRAEGDPADSFPPAGRDVAPIVSDAFSTEDVRDRVGEFEAVVAAAQVQPGMSVADIGAGEGYYTVRLSPLVGAKGRVLAQDIVPETRDRLADRVQREGLDNVTVRLGEPADPKLPPGGLDRIFMVHMYHEVTDPYAFLWHLVGGLKPGGEVIVVDADRPVKRHGIPPARLRCELAALNLRLERFHRLPGGDSFFAAFRAAGPRPEPGAIKPCSEQL</sequence>
<evidence type="ECO:0000259" key="3">
    <source>
        <dbReference type="Pfam" id="PF13649"/>
    </source>
</evidence>
<keyword evidence="4" id="KW-0489">Methyltransferase</keyword>
<keyword evidence="5" id="KW-1185">Reference proteome</keyword>
<dbReference type="SUPFAM" id="SSF53335">
    <property type="entry name" value="S-adenosyl-L-methionine-dependent methyltransferases"/>
    <property type="match status" value="1"/>
</dbReference>
<dbReference type="Pfam" id="PF13649">
    <property type="entry name" value="Methyltransf_25"/>
    <property type="match status" value="1"/>
</dbReference>
<dbReference type="GO" id="GO:0008168">
    <property type="term" value="F:methyltransferase activity"/>
    <property type="evidence" value="ECO:0007669"/>
    <property type="project" value="UniProtKB-KW"/>
</dbReference>
<evidence type="ECO:0000256" key="2">
    <source>
        <dbReference type="SAM" id="SignalP"/>
    </source>
</evidence>
<dbReference type="InterPro" id="IPR029063">
    <property type="entry name" value="SAM-dependent_MTases_sf"/>
</dbReference>
<dbReference type="PROSITE" id="PS51257">
    <property type="entry name" value="PROKAR_LIPOPROTEIN"/>
    <property type="match status" value="1"/>
</dbReference>
<organism evidence="4 5">
    <name type="scientific">Sphingomonas kaistensis</name>
    <dbReference type="NCBI Taxonomy" id="298708"/>
    <lineage>
        <taxon>Bacteria</taxon>
        <taxon>Pseudomonadati</taxon>
        <taxon>Pseudomonadota</taxon>
        <taxon>Alphaproteobacteria</taxon>
        <taxon>Sphingomonadales</taxon>
        <taxon>Sphingomonadaceae</taxon>
        <taxon>Sphingomonas</taxon>
    </lineage>
</organism>
<dbReference type="InterPro" id="IPR041698">
    <property type="entry name" value="Methyltransf_25"/>
</dbReference>
<gene>
    <name evidence="4" type="ORF">V6R86_00625</name>
</gene>
<keyword evidence="1" id="KW-0808">Transferase</keyword>
<feature type="chain" id="PRO_5046449468" evidence="2">
    <location>
        <begin position="21"/>
        <end position="234"/>
    </location>
</feature>
<evidence type="ECO:0000313" key="5">
    <source>
        <dbReference type="Proteomes" id="UP001382935"/>
    </source>
</evidence>
<dbReference type="EMBL" id="CP145607">
    <property type="protein sequence ID" value="WWM69243.1"/>
    <property type="molecule type" value="Genomic_DNA"/>
</dbReference>
<dbReference type="PANTHER" id="PTHR43861">
    <property type="entry name" value="TRANS-ACONITATE 2-METHYLTRANSFERASE-RELATED"/>
    <property type="match status" value="1"/>
</dbReference>
<dbReference type="RefSeq" id="WP_338501160.1">
    <property type="nucleotide sequence ID" value="NZ_CP145607.1"/>
</dbReference>
<evidence type="ECO:0000256" key="1">
    <source>
        <dbReference type="ARBA" id="ARBA00022679"/>
    </source>
</evidence>
<dbReference type="Gene3D" id="3.40.50.150">
    <property type="entry name" value="Vaccinia Virus protein VP39"/>
    <property type="match status" value="1"/>
</dbReference>
<dbReference type="Proteomes" id="UP001382935">
    <property type="component" value="Chromosome"/>
</dbReference>
<keyword evidence="2" id="KW-0732">Signal</keyword>
<reference evidence="4 5" key="1">
    <citation type="submission" date="2024-02" db="EMBL/GenBank/DDBJ databases">
        <title>Full genome sequence of Sphingomonas kaistensis.</title>
        <authorList>
            <person name="Poletto B.L."/>
            <person name="Silva G."/>
            <person name="Galante D."/>
            <person name="Campos K.R."/>
            <person name="Santos M.B.N."/>
            <person name="Sacchi C.T."/>
        </authorList>
    </citation>
    <scope>NUCLEOTIDE SEQUENCE [LARGE SCALE GENOMIC DNA]</scope>
    <source>
        <strain evidence="4 5">MA4R</strain>
    </source>
</reference>